<sequence>MALHTSYGLTLARESSVLFIFALMTLHTPPGLILARGLHAINSGGAIKCEWLACLTRPEQLACPRTAGAVDMCFEARTVKNFDTRVTDMSLRPE</sequence>
<name>A0ABD2Y2M6_9GENT</name>
<gene>
    <name evidence="1" type="ORF">ACH5RR_035445</name>
</gene>
<evidence type="ECO:0000313" key="2">
    <source>
        <dbReference type="Proteomes" id="UP001630127"/>
    </source>
</evidence>
<evidence type="ECO:0008006" key="3">
    <source>
        <dbReference type="Google" id="ProtNLM"/>
    </source>
</evidence>
<accession>A0ABD2Y2M6</accession>
<dbReference type="EMBL" id="JBJUIK010000015">
    <property type="protein sequence ID" value="KAL3500996.1"/>
    <property type="molecule type" value="Genomic_DNA"/>
</dbReference>
<comment type="caution">
    <text evidence="1">The sequence shown here is derived from an EMBL/GenBank/DDBJ whole genome shotgun (WGS) entry which is preliminary data.</text>
</comment>
<dbReference type="Proteomes" id="UP001630127">
    <property type="component" value="Unassembled WGS sequence"/>
</dbReference>
<protein>
    <recommendedName>
        <fullName evidence="3">Secreted protein</fullName>
    </recommendedName>
</protein>
<organism evidence="1 2">
    <name type="scientific">Cinchona calisaya</name>
    <dbReference type="NCBI Taxonomy" id="153742"/>
    <lineage>
        <taxon>Eukaryota</taxon>
        <taxon>Viridiplantae</taxon>
        <taxon>Streptophyta</taxon>
        <taxon>Embryophyta</taxon>
        <taxon>Tracheophyta</taxon>
        <taxon>Spermatophyta</taxon>
        <taxon>Magnoliopsida</taxon>
        <taxon>eudicotyledons</taxon>
        <taxon>Gunneridae</taxon>
        <taxon>Pentapetalae</taxon>
        <taxon>asterids</taxon>
        <taxon>lamiids</taxon>
        <taxon>Gentianales</taxon>
        <taxon>Rubiaceae</taxon>
        <taxon>Cinchonoideae</taxon>
        <taxon>Cinchoneae</taxon>
        <taxon>Cinchona</taxon>
    </lineage>
</organism>
<keyword evidence="2" id="KW-1185">Reference proteome</keyword>
<proteinExistence type="predicted"/>
<dbReference type="AlphaFoldDB" id="A0ABD2Y2M6"/>
<evidence type="ECO:0000313" key="1">
    <source>
        <dbReference type="EMBL" id="KAL3500996.1"/>
    </source>
</evidence>
<reference evidence="1 2" key="1">
    <citation type="submission" date="2024-11" db="EMBL/GenBank/DDBJ databases">
        <title>A near-complete genome assembly of Cinchona calisaya.</title>
        <authorList>
            <person name="Lian D.C."/>
            <person name="Zhao X.W."/>
            <person name="Wei L."/>
        </authorList>
    </citation>
    <scope>NUCLEOTIDE SEQUENCE [LARGE SCALE GENOMIC DNA]</scope>
    <source>
        <tissue evidence="1">Nenye</tissue>
    </source>
</reference>